<name>A0A6A6VPE9_9PLEO</name>
<evidence type="ECO:0000313" key="3">
    <source>
        <dbReference type="Proteomes" id="UP000799440"/>
    </source>
</evidence>
<keyword evidence="1" id="KW-0472">Membrane</keyword>
<keyword evidence="3" id="KW-1185">Reference proteome</keyword>
<sequence>MICTWPYIFTYCTVKLQVRHHSLGSQTSRTLTSHCEAHSRTPRHCQRANATEAQTDDKDNHSTRLLQVHSPLNAGVNNPNLKDQLSLTPSQPPMEFLRRIFTSKTLYIVLILIALYIVYFLYLPNPTVEWPVALVIAAYIPIYFLVAFAITFIYYLFCWRHDLEEKAAELGLASSARSRVRDEPLGLHGNLRSPDRAYKLPGKTAWGRFPSLLKERPGSSGSGSSI</sequence>
<dbReference type="AlphaFoldDB" id="A0A6A6VPE9"/>
<gene>
    <name evidence="2" type="ORF">M011DRAFT_102378</name>
</gene>
<feature type="transmembrane region" description="Helical" evidence="1">
    <location>
        <begin position="130"/>
        <end position="157"/>
    </location>
</feature>
<proteinExistence type="predicted"/>
<keyword evidence="1" id="KW-1133">Transmembrane helix</keyword>
<feature type="transmembrane region" description="Helical" evidence="1">
    <location>
        <begin position="106"/>
        <end position="124"/>
    </location>
</feature>
<reference evidence="2" key="1">
    <citation type="journal article" date="2020" name="Stud. Mycol.">
        <title>101 Dothideomycetes genomes: a test case for predicting lifestyles and emergence of pathogens.</title>
        <authorList>
            <person name="Haridas S."/>
            <person name="Albert R."/>
            <person name="Binder M."/>
            <person name="Bloem J."/>
            <person name="Labutti K."/>
            <person name="Salamov A."/>
            <person name="Andreopoulos B."/>
            <person name="Baker S."/>
            <person name="Barry K."/>
            <person name="Bills G."/>
            <person name="Bluhm B."/>
            <person name="Cannon C."/>
            <person name="Castanera R."/>
            <person name="Culley D."/>
            <person name="Daum C."/>
            <person name="Ezra D."/>
            <person name="Gonzalez J."/>
            <person name="Henrissat B."/>
            <person name="Kuo A."/>
            <person name="Liang C."/>
            <person name="Lipzen A."/>
            <person name="Lutzoni F."/>
            <person name="Magnuson J."/>
            <person name="Mondo S."/>
            <person name="Nolan M."/>
            <person name="Ohm R."/>
            <person name="Pangilinan J."/>
            <person name="Park H.-J."/>
            <person name="Ramirez L."/>
            <person name="Alfaro M."/>
            <person name="Sun H."/>
            <person name="Tritt A."/>
            <person name="Yoshinaga Y."/>
            <person name="Zwiers L.-H."/>
            <person name="Turgeon B."/>
            <person name="Goodwin S."/>
            <person name="Spatafora J."/>
            <person name="Crous P."/>
            <person name="Grigoriev I."/>
        </authorList>
    </citation>
    <scope>NUCLEOTIDE SEQUENCE</scope>
    <source>
        <strain evidence="2">CBS 119925</strain>
    </source>
</reference>
<accession>A0A6A6VPE9</accession>
<dbReference type="Proteomes" id="UP000799440">
    <property type="component" value="Unassembled WGS sequence"/>
</dbReference>
<protein>
    <submittedName>
        <fullName evidence="2">Uncharacterized protein</fullName>
    </submittedName>
</protein>
<organism evidence="2 3">
    <name type="scientific">Sporormia fimetaria CBS 119925</name>
    <dbReference type="NCBI Taxonomy" id="1340428"/>
    <lineage>
        <taxon>Eukaryota</taxon>
        <taxon>Fungi</taxon>
        <taxon>Dikarya</taxon>
        <taxon>Ascomycota</taxon>
        <taxon>Pezizomycotina</taxon>
        <taxon>Dothideomycetes</taxon>
        <taxon>Pleosporomycetidae</taxon>
        <taxon>Pleosporales</taxon>
        <taxon>Sporormiaceae</taxon>
        <taxon>Sporormia</taxon>
    </lineage>
</organism>
<evidence type="ECO:0000313" key="2">
    <source>
        <dbReference type="EMBL" id="KAF2751131.1"/>
    </source>
</evidence>
<dbReference type="EMBL" id="MU006562">
    <property type="protein sequence ID" value="KAF2751131.1"/>
    <property type="molecule type" value="Genomic_DNA"/>
</dbReference>
<evidence type="ECO:0000256" key="1">
    <source>
        <dbReference type="SAM" id="Phobius"/>
    </source>
</evidence>
<keyword evidence="1" id="KW-0812">Transmembrane</keyword>